<comment type="caution">
    <text evidence="2">The sequence shown here is derived from an EMBL/GenBank/DDBJ whole genome shotgun (WGS) entry which is preliminary data.</text>
</comment>
<accession>A0A328PLN4</accession>
<reference evidence="3" key="1">
    <citation type="submission" date="2018-06" db="EMBL/GenBank/DDBJ databases">
        <authorList>
            <person name="Martinez Ocampo F."/>
            <person name="Quiroz Castaneda R.E."/>
            <person name="Rojas Lopez X."/>
        </authorList>
    </citation>
    <scope>NUCLEOTIDE SEQUENCE [LARGE SCALE GENOMIC DNA]</scope>
    <source>
        <strain evidence="3">INIFAP02</strain>
    </source>
</reference>
<dbReference type="EMBL" id="QKVO01000001">
    <property type="protein sequence ID" value="RAO95304.1"/>
    <property type="molecule type" value="Genomic_DNA"/>
</dbReference>
<feature type="compositionally biased region" description="Polar residues" evidence="1">
    <location>
        <begin position="66"/>
        <end position="84"/>
    </location>
</feature>
<dbReference type="RefSeq" id="WP_112664969.1">
    <property type="nucleotide sequence ID" value="NZ_QKVO01000001.1"/>
</dbReference>
<organism evidence="2 3">
    <name type="scientific">Mycoplasma wenyonii</name>
    <dbReference type="NCBI Taxonomy" id="65123"/>
    <lineage>
        <taxon>Bacteria</taxon>
        <taxon>Bacillati</taxon>
        <taxon>Mycoplasmatota</taxon>
        <taxon>Mollicutes</taxon>
        <taxon>Mycoplasmataceae</taxon>
        <taxon>Mycoplasma</taxon>
    </lineage>
</organism>
<feature type="region of interest" description="Disordered" evidence="1">
    <location>
        <begin position="172"/>
        <end position="191"/>
    </location>
</feature>
<gene>
    <name evidence="2" type="ORF">DNK47_00380</name>
</gene>
<dbReference type="Proteomes" id="UP000249762">
    <property type="component" value="Unassembled WGS sequence"/>
</dbReference>
<sequence length="241" mass="25490">MKTYLKAILAVTGGVVGVGGGTTVAVTLRQTGQQSTLVGGGDTILASVNSSDNVTQEVAPIVTSEGVTASPTDPEQTDQISEPDQTVRAKDEAEPLAPALPVKEKENCSIVNSKNLNDVFYNLINNKSYFLVSCSGTNKDSVDEWSNNWAGLFPSELFSSGNAVTKFKMTTETTGSSDNGTVSFSSDALSPSSITGKRGDIWQAEANSKTFLVKTVNLETPSTGNIFLIFNEDIGFLRQSS</sequence>
<dbReference type="AlphaFoldDB" id="A0A328PLN4"/>
<proteinExistence type="predicted"/>
<evidence type="ECO:0000313" key="3">
    <source>
        <dbReference type="Proteomes" id="UP000249762"/>
    </source>
</evidence>
<evidence type="ECO:0000313" key="2">
    <source>
        <dbReference type="EMBL" id="RAO95304.1"/>
    </source>
</evidence>
<keyword evidence="3" id="KW-1185">Reference proteome</keyword>
<feature type="region of interest" description="Disordered" evidence="1">
    <location>
        <begin position="66"/>
        <end position="86"/>
    </location>
</feature>
<evidence type="ECO:0000256" key="1">
    <source>
        <dbReference type="SAM" id="MobiDB-lite"/>
    </source>
</evidence>
<protein>
    <submittedName>
        <fullName evidence="2">Uncharacterized protein</fullName>
    </submittedName>
</protein>
<name>A0A328PLN4_9MOLU</name>